<dbReference type="PANTHER" id="PTHR11527">
    <property type="entry name" value="HEAT-SHOCK PROTEIN 20 FAMILY MEMBER"/>
    <property type="match status" value="1"/>
</dbReference>
<comment type="similarity">
    <text evidence="1 2">Belongs to the small heat shock protein (HSP20) family.</text>
</comment>
<dbReference type="Pfam" id="PF00011">
    <property type="entry name" value="HSP20"/>
    <property type="match status" value="1"/>
</dbReference>
<sequence>MTMLFPVLNDWFDNDFSDNFYTNMRRVNTTAPAVNVKEDADKYTMEVAVPGIKKDFVRIDLNKEGDLELAIENKLEHHEESGKTEQKEHYLRREFSYSNYQQEYTLPEDVDKDHISAKVEDGILSIVLPKVKKEEANKNARRIEIG</sequence>
<dbReference type="CDD" id="cd06464">
    <property type="entry name" value="ACD_sHsps-like"/>
    <property type="match status" value="1"/>
</dbReference>
<name>F8N9F3_9BACT</name>
<dbReference type="PROSITE" id="PS01031">
    <property type="entry name" value="SHSP"/>
    <property type="match status" value="1"/>
</dbReference>
<evidence type="ECO:0000259" key="3">
    <source>
        <dbReference type="PROSITE" id="PS01031"/>
    </source>
</evidence>
<reference evidence="5" key="1">
    <citation type="journal article" date="2011" name="Stand. Genomic Sci.">
        <title>Non-contiguous finished genome sequence of the opportunistic oral pathogen Prevotella multisaccharivorax type strain (PPPA20).</title>
        <authorList>
            <person name="Pati A."/>
            <person name="Gronow S."/>
            <person name="Lu M."/>
            <person name="Lapidus A."/>
            <person name="Nolan M."/>
            <person name="Lucas S."/>
            <person name="Hammon N."/>
            <person name="Deshpande S."/>
            <person name="Cheng J.F."/>
            <person name="Tapia R."/>
            <person name="Han C."/>
            <person name="Goodwin L."/>
            <person name="Pitluck S."/>
            <person name="Liolios K."/>
            <person name="Pagani I."/>
            <person name="Mavromatis K."/>
            <person name="Mikhailova N."/>
            <person name="Huntemann M."/>
            <person name="Chen A."/>
            <person name="Palaniappan K."/>
            <person name="Land M."/>
            <person name="Hauser L."/>
            <person name="Detter J.C."/>
            <person name="Brambilla E.M."/>
            <person name="Rohde M."/>
            <person name="Goker M."/>
            <person name="Woyke T."/>
            <person name="Bristow J."/>
            <person name="Eisen J.A."/>
            <person name="Markowitz V."/>
            <person name="Hugenholtz P."/>
            <person name="Kyrpides N.C."/>
            <person name="Klenk H.P."/>
            <person name="Ivanova N."/>
        </authorList>
    </citation>
    <scope>NUCLEOTIDE SEQUENCE [LARGE SCALE GENOMIC DNA]</scope>
    <source>
        <strain evidence="5">DSM 17128</strain>
    </source>
</reference>
<dbReference type="EMBL" id="GL945017">
    <property type="protein sequence ID" value="EGN55667.1"/>
    <property type="molecule type" value="Genomic_DNA"/>
</dbReference>
<feature type="domain" description="SHSP" evidence="3">
    <location>
        <begin position="25"/>
        <end position="146"/>
    </location>
</feature>
<dbReference type="Gene3D" id="2.60.40.790">
    <property type="match status" value="1"/>
</dbReference>
<dbReference type="InterPro" id="IPR031107">
    <property type="entry name" value="Small_HSP"/>
</dbReference>
<protein>
    <submittedName>
        <fullName evidence="4">Heat shock protein Hsp20</fullName>
    </submittedName>
</protein>
<keyword evidence="4" id="KW-0346">Stress response</keyword>
<evidence type="ECO:0000256" key="1">
    <source>
        <dbReference type="PROSITE-ProRule" id="PRU00285"/>
    </source>
</evidence>
<dbReference type="Proteomes" id="UP000002772">
    <property type="component" value="Unassembled WGS sequence"/>
</dbReference>
<dbReference type="STRING" id="688246.Premu_0181"/>
<accession>F8N9F3</accession>
<evidence type="ECO:0000256" key="2">
    <source>
        <dbReference type="RuleBase" id="RU003616"/>
    </source>
</evidence>
<evidence type="ECO:0000313" key="4">
    <source>
        <dbReference type="EMBL" id="EGN55667.1"/>
    </source>
</evidence>
<dbReference type="eggNOG" id="COG0071">
    <property type="taxonomic scope" value="Bacteria"/>
</dbReference>
<dbReference type="InterPro" id="IPR002068">
    <property type="entry name" value="A-crystallin/Hsp20_dom"/>
</dbReference>
<proteinExistence type="inferred from homology"/>
<dbReference type="HOGENOM" id="CLU_046737_8_4_10"/>
<gene>
    <name evidence="4" type="ORF">Premu_0181</name>
</gene>
<dbReference type="InterPro" id="IPR008978">
    <property type="entry name" value="HSP20-like_chaperone"/>
</dbReference>
<keyword evidence="5" id="KW-1185">Reference proteome</keyword>
<evidence type="ECO:0000313" key="5">
    <source>
        <dbReference type="Proteomes" id="UP000002772"/>
    </source>
</evidence>
<dbReference type="SUPFAM" id="SSF49764">
    <property type="entry name" value="HSP20-like chaperones"/>
    <property type="match status" value="1"/>
</dbReference>
<dbReference type="AlphaFoldDB" id="F8N9F3"/>
<organism evidence="4 5">
    <name type="scientific">Hallella multisaccharivorax DSM 17128</name>
    <dbReference type="NCBI Taxonomy" id="688246"/>
    <lineage>
        <taxon>Bacteria</taxon>
        <taxon>Pseudomonadati</taxon>
        <taxon>Bacteroidota</taxon>
        <taxon>Bacteroidia</taxon>
        <taxon>Bacteroidales</taxon>
        <taxon>Prevotellaceae</taxon>
        <taxon>Hallella</taxon>
    </lineage>
</organism>